<dbReference type="InterPro" id="IPR014776">
    <property type="entry name" value="4pyrrole_Mease_sub2"/>
</dbReference>
<comment type="caution">
    <text evidence="10">The sequence shown here is derived from an EMBL/GenBank/DDBJ whole genome shotgun (WGS) entry which is preliminary data.</text>
</comment>
<dbReference type="SUPFAM" id="SSF53790">
    <property type="entry name" value="Tetrapyrrole methylase"/>
    <property type="match status" value="1"/>
</dbReference>
<dbReference type="InterPro" id="IPR000878">
    <property type="entry name" value="4pyrrol_Mease"/>
</dbReference>
<dbReference type="EC" id="2.1.1.198" evidence="6"/>
<dbReference type="GO" id="GO:0005737">
    <property type="term" value="C:cytoplasm"/>
    <property type="evidence" value="ECO:0007669"/>
    <property type="project" value="UniProtKB-SubCell"/>
</dbReference>
<keyword evidence="4 6" id="KW-0808">Transferase</keyword>
<evidence type="ECO:0000256" key="2">
    <source>
        <dbReference type="ARBA" id="ARBA00022552"/>
    </source>
</evidence>
<dbReference type="FunFam" id="3.30.950.10:FF:000002">
    <property type="entry name" value="Ribosomal RNA small subunit methyltransferase I"/>
    <property type="match status" value="1"/>
</dbReference>
<dbReference type="AlphaFoldDB" id="A0A512IN66"/>
<dbReference type="NCBIfam" id="TIGR00096">
    <property type="entry name" value="16S rRNA (cytidine(1402)-2'-O)-methyltransferase"/>
    <property type="match status" value="1"/>
</dbReference>
<dbReference type="InterPro" id="IPR035996">
    <property type="entry name" value="4pyrrol_Methylase_sf"/>
</dbReference>
<dbReference type="Gene3D" id="3.30.950.10">
    <property type="entry name" value="Methyltransferase, Cobalt-precorrin-4 Transmethylase, Domain 2"/>
    <property type="match status" value="1"/>
</dbReference>
<keyword evidence="5 6" id="KW-0949">S-adenosyl-L-methionine</keyword>
<dbReference type="Pfam" id="PF23016">
    <property type="entry name" value="RsmI_C"/>
    <property type="match status" value="1"/>
</dbReference>
<dbReference type="CDD" id="cd11648">
    <property type="entry name" value="RsmI"/>
    <property type="match status" value="1"/>
</dbReference>
<organism evidence="10 11">
    <name type="scientific">Methylobacterium haplocladii</name>
    <dbReference type="NCBI Taxonomy" id="1176176"/>
    <lineage>
        <taxon>Bacteria</taxon>
        <taxon>Pseudomonadati</taxon>
        <taxon>Pseudomonadota</taxon>
        <taxon>Alphaproteobacteria</taxon>
        <taxon>Hyphomicrobiales</taxon>
        <taxon>Methylobacteriaceae</taxon>
        <taxon>Methylobacterium</taxon>
    </lineage>
</organism>
<evidence type="ECO:0000259" key="8">
    <source>
        <dbReference type="Pfam" id="PF00590"/>
    </source>
</evidence>
<evidence type="ECO:0000256" key="5">
    <source>
        <dbReference type="ARBA" id="ARBA00022691"/>
    </source>
</evidence>
<evidence type="ECO:0000256" key="1">
    <source>
        <dbReference type="ARBA" id="ARBA00022490"/>
    </source>
</evidence>
<keyword evidence="3 6" id="KW-0489">Methyltransferase</keyword>
<keyword evidence="2 6" id="KW-0698">rRNA processing</keyword>
<evidence type="ECO:0000256" key="3">
    <source>
        <dbReference type="ARBA" id="ARBA00022603"/>
    </source>
</evidence>
<comment type="catalytic activity">
    <reaction evidence="6">
        <text>cytidine(1402) in 16S rRNA + S-adenosyl-L-methionine = 2'-O-methylcytidine(1402) in 16S rRNA + S-adenosyl-L-homocysteine + H(+)</text>
        <dbReference type="Rhea" id="RHEA:42924"/>
        <dbReference type="Rhea" id="RHEA-COMP:10285"/>
        <dbReference type="Rhea" id="RHEA-COMP:10286"/>
        <dbReference type="ChEBI" id="CHEBI:15378"/>
        <dbReference type="ChEBI" id="CHEBI:57856"/>
        <dbReference type="ChEBI" id="CHEBI:59789"/>
        <dbReference type="ChEBI" id="CHEBI:74495"/>
        <dbReference type="ChEBI" id="CHEBI:82748"/>
        <dbReference type="EC" id="2.1.1.198"/>
    </reaction>
</comment>
<evidence type="ECO:0000313" key="10">
    <source>
        <dbReference type="EMBL" id="GEO99128.1"/>
    </source>
</evidence>
<dbReference type="FunFam" id="3.40.1010.10:FF:000007">
    <property type="entry name" value="Ribosomal RNA small subunit methyltransferase I"/>
    <property type="match status" value="1"/>
</dbReference>
<comment type="similarity">
    <text evidence="6">Belongs to the methyltransferase superfamily. RsmI family.</text>
</comment>
<dbReference type="InterPro" id="IPR018063">
    <property type="entry name" value="SAM_MeTrfase_RsmI_CS"/>
</dbReference>
<dbReference type="EMBL" id="BJZT01000014">
    <property type="protein sequence ID" value="GEO99128.1"/>
    <property type="molecule type" value="Genomic_DNA"/>
</dbReference>
<evidence type="ECO:0000313" key="11">
    <source>
        <dbReference type="Proteomes" id="UP000321258"/>
    </source>
</evidence>
<dbReference type="GO" id="GO:0070677">
    <property type="term" value="F:rRNA (cytosine-2'-O-)-methyltransferase activity"/>
    <property type="evidence" value="ECO:0007669"/>
    <property type="project" value="UniProtKB-UniRule"/>
</dbReference>
<reference evidence="10 11" key="1">
    <citation type="submission" date="2019-07" db="EMBL/GenBank/DDBJ databases">
        <title>Whole genome shotgun sequence of Methylobacterium haplocladii NBRC 107714.</title>
        <authorList>
            <person name="Hosoyama A."/>
            <person name="Uohara A."/>
            <person name="Ohji S."/>
            <person name="Ichikawa N."/>
        </authorList>
    </citation>
    <scope>NUCLEOTIDE SEQUENCE [LARGE SCALE GENOMIC DNA]</scope>
    <source>
        <strain evidence="10 11">NBRC 107714</strain>
    </source>
</reference>
<evidence type="ECO:0000259" key="9">
    <source>
        <dbReference type="Pfam" id="PF23016"/>
    </source>
</evidence>
<dbReference type="InterPro" id="IPR008189">
    <property type="entry name" value="rRNA_ssu_MeTfrase_I"/>
</dbReference>
<proteinExistence type="inferred from homology"/>
<gene>
    <name evidence="6 10" type="primary">rsmI</name>
    <name evidence="10" type="ORF">MHA02_15160</name>
</gene>
<comment type="subcellular location">
    <subcellularLocation>
        <location evidence="6">Cytoplasm</location>
    </subcellularLocation>
</comment>
<dbReference type="PROSITE" id="PS01296">
    <property type="entry name" value="RSMI"/>
    <property type="match status" value="1"/>
</dbReference>
<dbReference type="InterPro" id="IPR014777">
    <property type="entry name" value="4pyrrole_Mease_sub1"/>
</dbReference>
<accession>A0A512IN66</accession>
<dbReference type="Gene3D" id="3.40.1010.10">
    <property type="entry name" value="Cobalt-precorrin-4 Transmethylase, Domain 1"/>
    <property type="match status" value="1"/>
</dbReference>
<feature type="region of interest" description="Disordered" evidence="7">
    <location>
        <begin position="23"/>
        <end position="45"/>
    </location>
</feature>
<dbReference type="PANTHER" id="PTHR46111:SF1">
    <property type="entry name" value="RIBOSOMAL RNA SMALL SUBUNIT METHYLTRANSFERASE I"/>
    <property type="match status" value="1"/>
</dbReference>
<name>A0A512IN66_9HYPH</name>
<evidence type="ECO:0000256" key="4">
    <source>
        <dbReference type="ARBA" id="ARBA00022679"/>
    </source>
</evidence>
<evidence type="ECO:0000256" key="7">
    <source>
        <dbReference type="SAM" id="MobiDB-lite"/>
    </source>
</evidence>
<dbReference type="Proteomes" id="UP000321258">
    <property type="component" value="Unassembled WGS sequence"/>
</dbReference>
<keyword evidence="1 6" id="KW-0963">Cytoplasm</keyword>
<protein>
    <recommendedName>
        <fullName evidence="6">Ribosomal RNA small subunit methyltransferase I</fullName>
        <ecNumber evidence="6">2.1.1.198</ecNumber>
    </recommendedName>
    <alternativeName>
        <fullName evidence="6">16S rRNA 2'-O-ribose C1402 methyltransferase</fullName>
    </alternativeName>
    <alternativeName>
        <fullName evidence="6">rRNA (cytidine-2'-O-)-methyltransferase RsmI</fullName>
    </alternativeName>
</protein>
<comment type="function">
    <text evidence="6">Catalyzes the 2'-O-methylation of the ribose of cytidine 1402 (C1402) in 16S rRNA.</text>
</comment>
<dbReference type="HAMAP" id="MF_01877">
    <property type="entry name" value="16SrRNA_methyltr_I"/>
    <property type="match status" value="1"/>
</dbReference>
<feature type="domain" description="Tetrapyrrole methylase" evidence="8">
    <location>
        <begin position="70"/>
        <end position="267"/>
    </location>
</feature>
<feature type="domain" description="RsmI HTH" evidence="9">
    <location>
        <begin position="296"/>
        <end position="340"/>
    </location>
</feature>
<keyword evidence="11" id="KW-1185">Reference proteome</keyword>
<evidence type="ECO:0000256" key="6">
    <source>
        <dbReference type="HAMAP-Rule" id="MF_01877"/>
    </source>
</evidence>
<dbReference type="Pfam" id="PF00590">
    <property type="entry name" value="TP_methylase"/>
    <property type="match status" value="1"/>
</dbReference>
<dbReference type="PANTHER" id="PTHR46111">
    <property type="entry name" value="RIBOSOMAL RNA SMALL SUBUNIT METHYLTRANSFERASE I"/>
    <property type="match status" value="1"/>
</dbReference>
<sequence length="348" mass="36852">MRGGRSQRSARLRDRGIVVPMTQRIDKRGQKPGTRTPVPGGGTDTAREKALGTFTAFGLAAEAEPLPAGLYIVATPIGNLRDVTFRALATLAAADAVLAEDTRVTRTLMMHYGITTPLVAYHEHSNEAVRERMILRMQGGETLALVSDAGTPLVSDPGYKLVGAAIAAGIAVTPIPGPSAVMTAIVAAGLPTDRFFFEGFLPQKSGARRNRLEALGAIPGTLVLFESPHRLPEMLVDAAAILGGSRPAAVARELTKFYETIRRGSLEFLAETFAEEGAPKGEVVVVIGTAVEKIAEDADADLDARIEAALARHSIKDAAALVADETGQKRRVVYARALVLARRDDDGA</sequence>
<dbReference type="InterPro" id="IPR053910">
    <property type="entry name" value="RsmI_HTH"/>
</dbReference>